<evidence type="ECO:0000313" key="2">
    <source>
        <dbReference type="EMBL" id="MBE4747819.1"/>
    </source>
</evidence>
<accession>A0ABR9PIY3</accession>
<sequence length="120" mass="12283">MKKLLISLAAMASLTACGGNLCDDSEDAANDLFEKAEACGLTLSKPAEPTDAERDACKEALDACSDSDKDKLDEYLSCLKDAEGCADKTTAEQAAYGARVEACGAKLTGVSAACAFGSAD</sequence>
<protein>
    <recommendedName>
        <fullName evidence="4">Lipoprotein</fullName>
    </recommendedName>
</protein>
<organism evidence="2 3">
    <name type="scientific">Corallococcus soli</name>
    <dbReference type="NCBI Taxonomy" id="2710757"/>
    <lineage>
        <taxon>Bacteria</taxon>
        <taxon>Pseudomonadati</taxon>
        <taxon>Myxococcota</taxon>
        <taxon>Myxococcia</taxon>
        <taxon>Myxococcales</taxon>
        <taxon>Cystobacterineae</taxon>
        <taxon>Myxococcaceae</taxon>
        <taxon>Corallococcus</taxon>
    </lineage>
</organism>
<evidence type="ECO:0008006" key="4">
    <source>
        <dbReference type="Google" id="ProtNLM"/>
    </source>
</evidence>
<feature type="signal peptide" evidence="1">
    <location>
        <begin position="1"/>
        <end position="18"/>
    </location>
</feature>
<keyword evidence="1" id="KW-0732">Signal</keyword>
<keyword evidence="3" id="KW-1185">Reference proteome</keyword>
<feature type="chain" id="PRO_5046658140" description="Lipoprotein" evidence="1">
    <location>
        <begin position="19"/>
        <end position="120"/>
    </location>
</feature>
<evidence type="ECO:0000256" key="1">
    <source>
        <dbReference type="SAM" id="SignalP"/>
    </source>
</evidence>
<evidence type="ECO:0000313" key="3">
    <source>
        <dbReference type="Proteomes" id="UP001516472"/>
    </source>
</evidence>
<reference evidence="2 3" key="1">
    <citation type="submission" date="2020-02" db="EMBL/GenBank/DDBJ databases">
        <authorList>
            <person name="Babadi Z.K."/>
            <person name="Risdian C."/>
            <person name="Ebrahimipour G.H."/>
            <person name="Wink J."/>
        </authorList>
    </citation>
    <scope>NUCLEOTIDE SEQUENCE [LARGE SCALE GENOMIC DNA]</scope>
    <source>
        <strain evidence="2 3">ZKHCc1 1396</strain>
    </source>
</reference>
<comment type="caution">
    <text evidence="2">The sequence shown here is derived from an EMBL/GenBank/DDBJ whole genome shotgun (WGS) entry which is preliminary data.</text>
</comment>
<dbReference type="PROSITE" id="PS51257">
    <property type="entry name" value="PROKAR_LIPOPROTEIN"/>
    <property type="match status" value="1"/>
</dbReference>
<name>A0ABR9PIY3_9BACT</name>
<dbReference type="RefSeq" id="WP_193347175.1">
    <property type="nucleotide sequence ID" value="NZ_CBCSIP010000500.1"/>
</dbReference>
<gene>
    <name evidence="2" type="ORF">G4177_06455</name>
</gene>
<proteinExistence type="predicted"/>
<dbReference type="Proteomes" id="UP001516472">
    <property type="component" value="Unassembled WGS sequence"/>
</dbReference>
<dbReference type="EMBL" id="JAAIYO010000001">
    <property type="protein sequence ID" value="MBE4747819.1"/>
    <property type="molecule type" value="Genomic_DNA"/>
</dbReference>